<dbReference type="Pfam" id="PF08388">
    <property type="entry name" value="GIIM"/>
    <property type="match status" value="1"/>
</dbReference>
<organism evidence="3 4">
    <name type="scientific">Candidatus Nitrobium versatile</name>
    <dbReference type="NCBI Taxonomy" id="2884831"/>
    <lineage>
        <taxon>Bacteria</taxon>
        <taxon>Pseudomonadati</taxon>
        <taxon>Nitrospirota</taxon>
        <taxon>Nitrospiria</taxon>
        <taxon>Nitrospirales</taxon>
        <taxon>Nitrospiraceae</taxon>
        <taxon>Candidatus Nitrobium</taxon>
    </lineage>
</organism>
<name>A0A953J2N3_9BACT</name>
<dbReference type="Proteomes" id="UP000705867">
    <property type="component" value="Unassembled WGS sequence"/>
</dbReference>
<evidence type="ECO:0000313" key="3">
    <source>
        <dbReference type="EMBL" id="MBZ0155126.1"/>
    </source>
</evidence>
<protein>
    <submittedName>
        <fullName evidence="3">Group II intron reverse transcriptase/maturase</fullName>
        <ecNumber evidence="3">2.7.7.49</ecNumber>
    </submittedName>
</protein>
<dbReference type="InterPro" id="IPR000477">
    <property type="entry name" value="RT_dom"/>
</dbReference>
<dbReference type="EMBL" id="JAIOIV010000021">
    <property type="protein sequence ID" value="MBZ0155126.1"/>
    <property type="molecule type" value="Genomic_DNA"/>
</dbReference>
<dbReference type="InterPro" id="IPR051083">
    <property type="entry name" value="GrpII_Intron_Splice-Mob/Def"/>
</dbReference>
<dbReference type="InterPro" id="IPR030931">
    <property type="entry name" value="Group_II_RT_mat"/>
</dbReference>
<evidence type="ECO:0000256" key="1">
    <source>
        <dbReference type="ARBA" id="ARBA00034120"/>
    </source>
</evidence>
<gene>
    <name evidence="3" type="primary">ltrA</name>
    <name evidence="3" type="ORF">K8I29_02800</name>
</gene>
<accession>A0A953J2N3</accession>
<dbReference type="PROSITE" id="PS50878">
    <property type="entry name" value="RT_POL"/>
    <property type="match status" value="1"/>
</dbReference>
<proteinExistence type="inferred from homology"/>
<dbReference type="EC" id="2.7.7.49" evidence="3"/>
<keyword evidence="3" id="KW-0548">Nucleotidyltransferase</keyword>
<comment type="similarity">
    <text evidence="1">Belongs to the bacterial reverse transcriptase family.</text>
</comment>
<sequence length="494" mass="57587">MDSDYQTDKVWLPNVQRKLYQWSLANPEGQYRDLWNWVTNLHNLRYAWRTVAANKGKRTPGIDGKTVRSIQQGLGEAMFLERLRQELRCRRYTPSPSRRKLIPKPGRPGEFRPLGIPTVKGRVVQCAIKQIMEPLFEARFWHVSYGFRPGRGCHGALEHIRMAMRPRAKAEDGKRHALPYQWVIEGDIKGCFDNIDHHHLMDRVRKRVGDRKVNHTIKQFLKAGVLSDEQFLRTESGTPQGGIISPLLANIALSVIEERYERWVNHQQKLRPHRTCDGIKAAMNIRMSDGKAGRPVFLPIRYADDFIVLVSGTLEDACKEKQALEEFLKDKTGLRLSPEKTHITSVEDGFNFLGHRVRMRWDERYGFTPRVEIPKAKVLDIRYRIKHITSRSNVLLSLPAILHMINPILRGWGNFYRFCTGAKRILSSIDWYVRDRLWRWMQKKHPKAGAHDLAHLCILRETQLFHMGQLRVQRFQRGWMQTPDFAIITGEPDA</sequence>
<dbReference type="SUPFAM" id="SSF56672">
    <property type="entry name" value="DNA/RNA polymerases"/>
    <property type="match status" value="1"/>
</dbReference>
<dbReference type="PANTHER" id="PTHR34047:SF8">
    <property type="entry name" value="PROTEIN YKFC"/>
    <property type="match status" value="1"/>
</dbReference>
<comment type="caution">
    <text evidence="3">The sequence shown here is derived from an EMBL/GenBank/DDBJ whole genome shotgun (WGS) entry which is preliminary data.</text>
</comment>
<reference evidence="3" key="1">
    <citation type="journal article" date="2021" name="bioRxiv">
        <title>Unraveling nitrogen, sulfur and carbon metabolic pathways and microbial community transcriptional responses to substrate deprivation and toxicity stresses in a bioreactor mimicking anoxic brackish coastal sediment conditions.</title>
        <authorList>
            <person name="Martins P.D."/>
            <person name="Echeveste M.J."/>
            <person name="Arshad A."/>
            <person name="Kurth J."/>
            <person name="Ouboter H."/>
            <person name="Jetten M.S.M."/>
            <person name="Welte C.U."/>
        </authorList>
    </citation>
    <scope>NUCLEOTIDE SEQUENCE</scope>
    <source>
        <strain evidence="3">MAG_39</strain>
    </source>
</reference>
<dbReference type="InterPro" id="IPR013597">
    <property type="entry name" value="Mat_intron_G2"/>
</dbReference>
<dbReference type="InterPro" id="IPR043502">
    <property type="entry name" value="DNA/RNA_pol_sf"/>
</dbReference>
<dbReference type="AlphaFoldDB" id="A0A953J2N3"/>
<dbReference type="GO" id="GO:0003964">
    <property type="term" value="F:RNA-directed DNA polymerase activity"/>
    <property type="evidence" value="ECO:0007669"/>
    <property type="project" value="UniProtKB-KW"/>
</dbReference>
<keyword evidence="3" id="KW-0695">RNA-directed DNA polymerase</keyword>
<evidence type="ECO:0000259" key="2">
    <source>
        <dbReference type="PROSITE" id="PS50878"/>
    </source>
</evidence>
<dbReference type="CDD" id="cd01651">
    <property type="entry name" value="RT_G2_intron"/>
    <property type="match status" value="1"/>
</dbReference>
<evidence type="ECO:0000313" key="4">
    <source>
        <dbReference type="Proteomes" id="UP000705867"/>
    </source>
</evidence>
<dbReference type="Pfam" id="PF00078">
    <property type="entry name" value="RVT_1"/>
    <property type="match status" value="1"/>
</dbReference>
<dbReference type="PANTHER" id="PTHR34047">
    <property type="entry name" value="NUCLEAR INTRON MATURASE 1, MITOCHONDRIAL-RELATED"/>
    <property type="match status" value="1"/>
</dbReference>
<keyword evidence="3" id="KW-0808">Transferase</keyword>
<reference evidence="3" key="2">
    <citation type="submission" date="2021-08" db="EMBL/GenBank/DDBJ databases">
        <authorList>
            <person name="Dalcin Martins P."/>
        </authorList>
    </citation>
    <scope>NUCLEOTIDE SEQUENCE</scope>
    <source>
        <strain evidence="3">MAG_39</strain>
    </source>
</reference>
<dbReference type="NCBIfam" id="TIGR04416">
    <property type="entry name" value="group_II_RT_mat"/>
    <property type="match status" value="1"/>
</dbReference>
<feature type="domain" description="Reverse transcriptase" evidence="2">
    <location>
        <begin position="83"/>
        <end position="357"/>
    </location>
</feature>